<proteinExistence type="predicted"/>
<keyword evidence="2" id="KW-1185">Reference proteome</keyword>
<reference evidence="1 2" key="1">
    <citation type="journal article" date="2019" name="Commun. Biol.">
        <title>The bagworm genome reveals a unique fibroin gene that provides high tensile strength.</title>
        <authorList>
            <person name="Kono N."/>
            <person name="Nakamura H."/>
            <person name="Ohtoshi R."/>
            <person name="Tomita M."/>
            <person name="Numata K."/>
            <person name="Arakawa K."/>
        </authorList>
    </citation>
    <scope>NUCLEOTIDE SEQUENCE [LARGE SCALE GENOMIC DNA]</scope>
</reference>
<evidence type="ECO:0000313" key="2">
    <source>
        <dbReference type="Proteomes" id="UP000299102"/>
    </source>
</evidence>
<sequence>MDPPTSAPSLIVMAYCKYSLRALCRSADTSPPSWRNARQAASPPPYGNFFSREVDHSYHIRLRAMFISSRKALIRRMRVRPPGSLGSIVHSGGVAVPSAWNPLERSLQ</sequence>
<dbReference type="EMBL" id="BGZK01001584">
    <property type="protein sequence ID" value="GBP82751.1"/>
    <property type="molecule type" value="Genomic_DNA"/>
</dbReference>
<organism evidence="1 2">
    <name type="scientific">Eumeta variegata</name>
    <name type="common">Bagworm moth</name>
    <name type="synonym">Eumeta japonica</name>
    <dbReference type="NCBI Taxonomy" id="151549"/>
    <lineage>
        <taxon>Eukaryota</taxon>
        <taxon>Metazoa</taxon>
        <taxon>Ecdysozoa</taxon>
        <taxon>Arthropoda</taxon>
        <taxon>Hexapoda</taxon>
        <taxon>Insecta</taxon>
        <taxon>Pterygota</taxon>
        <taxon>Neoptera</taxon>
        <taxon>Endopterygota</taxon>
        <taxon>Lepidoptera</taxon>
        <taxon>Glossata</taxon>
        <taxon>Ditrysia</taxon>
        <taxon>Tineoidea</taxon>
        <taxon>Psychidae</taxon>
        <taxon>Oiketicinae</taxon>
        <taxon>Eumeta</taxon>
    </lineage>
</organism>
<comment type="caution">
    <text evidence="1">The sequence shown here is derived from an EMBL/GenBank/DDBJ whole genome shotgun (WGS) entry which is preliminary data.</text>
</comment>
<name>A0A4C1Z1Z6_EUMVA</name>
<dbReference type="AlphaFoldDB" id="A0A4C1Z1Z6"/>
<gene>
    <name evidence="1" type="ORF">EVAR_76830_1</name>
</gene>
<accession>A0A4C1Z1Z6</accession>
<evidence type="ECO:0000313" key="1">
    <source>
        <dbReference type="EMBL" id="GBP82751.1"/>
    </source>
</evidence>
<protein>
    <submittedName>
        <fullName evidence="1">Uncharacterized protein</fullName>
    </submittedName>
</protein>
<dbReference type="Proteomes" id="UP000299102">
    <property type="component" value="Unassembled WGS sequence"/>
</dbReference>